<feature type="transmembrane region" description="Helical" evidence="6">
    <location>
        <begin position="387"/>
        <end position="415"/>
    </location>
</feature>
<keyword evidence="9" id="KW-1185">Reference proteome</keyword>
<keyword evidence="3 6" id="KW-0812">Transmembrane</keyword>
<dbReference type="Gene3D" id="3.60.15.10">
    <property type="entry name" value="Ribonuclease Z/Hydroxyacylglutathione hydrolase-like"/>
    <property type="match status" value="1"/>
</dbReference>
<dbReference type="SUPFAM" id="SSF56281">
    <property type="entry name" value="Metallo-hydrolase/oxidoreductase"/>
    <property type="match status" value="1"/>
</dbReference>
<evidence type="ECO:0000256" key="3">
    <source>
        <dbReference type="ARBA" id="ARBA00022692"/>
    </source>
</evidence>
<evidence type="ECO:0000313" key="8">
    <source>
        <dbReference type="EMBL" id="RKL68651.1"/>
    </source>
</evidence>
<dbReference type="NCBIfam" id="TIGR00361">
    <property type="entry name" value="ComEC_Rec2"/>
    <property type="match status" value="1"/>
</dbReference>
<dbReference type="CDD" id="cd07731">
    <property type="entry name" value="ComA-like_MBL-fold"/>
    <property type="match status" value="1"/>
</dbReference>
<keyword evidence="5 6" id="KW-0472">Membrane</keyword>
<dbReference type="InterPro" id="IPR025405">
    <property type="entry name" value="DUF4131"/>
</dbReference>
<dbReference type="OrthoDB" id="9761531at2"/>
<comment type="subcellular location">
    <subcellularLocation>
        <location evidence="1">Cell membrane</location>
        <topology evidence="1">Multi-pass membrane protein</topology>
    </subcellularLocation>
</comment>
<dbReference type="GO" id="GO:0030420">
    <property type="term" value="P:establishment of competence for transformation"/>
    <property type="evidence" value="ECO:0007669"/>
    <property type="project" value="InterPro"/>
</dbReference>
<dbReference type="NCBIfam" id="TIGR00360">
    <property type="entry name" value="ComEC_N-term"/>
    <property type="match status" value="1"/>
</dbReference>
<feature type="transmembrane region" description="Helical" evidence="6">
    <location>
        <begin position="301"/>
        <end position="319"/>
    </location>
</feature>
<evidence type="ECO:0000256" key="6">
    <source>
        <dbReference type="SAM" id="Phobius"/>
    </source>
</evidence>
<dbReference type="Pfam" id="PF00753">
    <property type="entry name" value="Lactamase_B"/>
    <property type="match status" value="1"/>
</dbReference>
<organism evidence="8 9">
    <name type="scientific">Salipaludibacillus neizhouensis</name>
    <dbReference type="NCBI Taxonomy" id="885475"/>
    <lineage>
        <taxon>Bacteria</taxon>
        <taxon>Bacillati</taxon>
        <taxon>Bacillota</taxon>
        <taxon>Bacilli</taxon>
        <taxon>Bacillales</taxon>
        <taxon>Bacillaceae</taxon>
    </lineage>
</organism>
<name>A0A3A9KDT1_9BACI</name>
<dbReference type="EMBL" id="PDOE01000001">
    <property type="protein sequence ID" value="RKL68651.1"/>
    <property type="molecule type" value="Genomic_DNA"/>
</dbReference>
<dbReference type="Pfam" id="PF03772">
    <property type="entry name" value="Competence"/>
    <property type="match status" value="1"/>
</dbReference>
<dbReference type="PANTHER" id="PTHR30619">
    <property type="entry name" value="DNA INTERNALIZATION/COMPETENCE PROTEIN COMEC/REC2"/>
    <property type="match status" value="1"/>
</dbReference>
<proteinExistence type="predicted"/>
<dbReference type="InterPro" id="IPR052159">
    <property type="entry name" value="Competence_DNA_uptake"/>
</dbReference>
<dbReference type="InterPro" id="IPR036866">
    <property type="entry name" value="RibonucZ/Hydroxyglut_hydro"/>
</dbReference>
<feature type="transmembrane region" description="Helical" evidence="6">
    <location>
        <begin position="230"/>
        <end position="253"/>
    </location>
</feature>
<keyword evidence="4 6" id="KW-1133">Transmembrane helix</keyword>
<evidence type="ECO:0000256" key="2">
    <source>
        <dbReference type="ARBA" id="ARBA00022475"/>
    </source>
</evidence>
<dbReference type="InterPro" id="IPR004797">
    <property type="entry name" value="Competence_ComEC/Rec2"/>
</dbReference>
<dbReference type="PANTHER" id="PTHR30619:SF1">
    <property type="entry name" value="RECOMBINATION PROTEIN 2"/>
    <property type="match status" value="1"/>
</dbReference>
<comment type="caution">
    <text evidence="8">The sequence shown here is derived from an EMBL/GenBank/DDBJ whole genome shotgun (WGS) entry which is preliminary data.</text>
</comment>
<dbReference type="InterPro" id="IPR004477">
    <property type="entry name" value="ComEC_N"/>
</dbReference>
<feature type="transmembrane region" description="Helical" evidence="6">
    <location>
        <begin position="474"/>
        <end position="495"/>
    </location>
</feature>
<accession>A0A3A9KDT1</accession>
<evidence type="ECO:0000256" key="5">
    <source>
        <dbReference type="ARBA" id="ARBA00023136"/>
    </source>
</evidence>
<keyword evidence="2" id="KW-1003">Cell membrane</keyword>
<reference evidence="8 9" key="1">
    <citation type="submission" date="2017-10" db="EMBL/GenBank/DDBJ databases">
        <title>Bacillus sp. nov., a halophilic bacterium isolated from a Keqin Lake.</title>
        <authorList>
            <person name="Wang H."/>
        </authorList>
    </citation>
    <scope>NUCLEOTIDE SEQUENCE [LARGE SCALE GENOMIC DNA]</scope>
    <source>
        <strain evidence="8 9">KCTC 13187</strain>
    </source>
</reference>
<dbReference type="Pfam" id="PF13567">
    <property type="entry name" value="DUF4131"/>
    <property type="match status" value="1"/>
</dbReference>
<evidence type="ECO:0000256" key="1">
    <source>
        <dbReference type="ARBA" id="ARBA00004651"/>
    </source>
</evidence>
<protein>
    <submittedName>
        <fullName evidence="8">DNA internalization-related competence protein ComEC/Rec2</fullName>
    </submittedName>
</protein>
<dbReference type="GO" id="GO:0005886">
    <property type="term" value="C:plasma membrane"/>
    <property type="evidence" value="ECO:0007669"/>
    <property type="project" value="UniProtKB-SubCell"/>
</dbReference>
<dbReference type="InterPro" id="IPR001279">
    <property type="entry name" value="Metallo-B-lactamas"/>
</dbReference>
<dbReference type="SMART" id="SM00849">
    <property type="entry name" value="Lactamase_B"/>
    <property type="match status" value="1"/>
</dbReference>
<sequence>MFSRSYCFMFFAISGLLLAFDGWNLWSAGFLVLGCFPFVVYGVKRKNFLSAVVSVLVLSIFYLYGLYHLETMSTRLTGEEANFKGKIVSNVKQSTSGGYSFQVLLDNGEKILLSYRQENDLETIPNKYDYCNFTGELEIPPPSKNPYTFNYKKYLYEQHIHWRMTVNENTLVCDAGEGLLKWLDSGRSKAVHKIVQKDDLETSALISALVFGERSYMNEERLEQFRQLGVLHLLAVSGLHVGIVTAFIFNILLRIGLTKEKASLIVFFFLPFYIFVAGGAPSVVRASFMCMLFLVITRYRINLKGIDVISFVCLVLLIIDPFYLYHLGFQLSFLTSFGLLLSSKVFNETSPITLLFKVTVTAQIISMPLFLYHSFDFSVLTIPANLVFIPFISMWILPLSFITVILDAVIPPLALVTYNLLSISTHLIQLVLDFVSTLSWSVIALGKPPEWMLWSMYISIFIGMVLIEKKQTFIRVLGGTIMLLPFIIQFLMPYMNEDITVTMLDVGQGDAIVVELPHREAVYLIDTGGVVHWGEQDESVSPKGPGAYVIEPFLKAKGIKEIDLLIMSHGHLDHIGETCYVSEKFLIKEALYPKGTPISEEGRGSLECLFNDKVEITLAEKGMNWSVGKNSFYIFHPSGTENTENENERSIVVYAVLAGRTMLFEGDLEEDGETELLENYPDITVDLLKVSHHGSNTSSGEALLSQLKPAYGFISAGENNRHGHPSAEVLERFASHKTKVFRTDKQGAIVIKINNGIINVTPFLP</sequence>
<feature type="transmembrane region" description="Helical" evidence="6">
    <location>
        <begin position="451"/>
        <end position="467"/>
    </location>
</feature>
<feature type="transmembrane region" description="Helical" evidence="6">
    <location>
        <begin position="48"/>
        <end position="67"/>
    </location>
</feature>
<dbReference type="InterPro" id="IPR035681">
    <property type="entry name" value="ComA-like_MBL"/>
</dbReference>
<dbReference type="PROSITE" id="PS51257">
    <property type="entry name" value="PROKAR_LIPOPROTEIN"/>
    <property type="match status" value="1"/>
</dbReference>
<feature type="domain" description="Metallo-beta-lactamase" evidence="7">
    <location>
        <begin position="508"/>
        <end position="718"/>
    </location>
</feature>
<dbReference type="AlphaFoldDB" id="A0A3A9KDT1"/>
<feature type="transmembrane region" description="Helical" evidence="6">
    <location>
        <begin position="7"/>
        <end position="28"/>
    </location>
</feature>
<evidence type="ECO:0000259" key="7">
    <source>
        <dbReference type="SMART" id="SM00849"/>
    </source>
</evidence>
<gene>
    <name evidence="8" type="ORF">CR203_00955</name>
</gene>
<evidence type="ECO:0000313" key="9">
    <source>
        <dbReference type="Proteomes" id="UP000281498"/>
    </source>
</evidence>
<feature type="transmembrane region" description="Helical" evidence="6">
    <location>
        <begin position="265"/>
        <end position="294"/>
    </location>
</feature>
<dbReference type="RefSeq" id="WP_110936709.1">
    <property type="nucleotide sequence ID" value="NZ_KZ614146.1"/>
</dbReference>
<dbReference type="Proteomes" id="UP000281498">
    <property type="component" value="Unassembled WGS sequence"/>
</dbReference>
<evidence type="ECO:0000256" key="4">
    <source>
        <dbReference type="ARBA" id="ARBA00022989"/>
    </source>
</evidence>